<feature type="non-terminal residue" evidence="5">
    <location>
        <position position="66"/>
    </location>
</feature>
<name>A0A087THW2_STEMI</name>
<evidence type="ECO:0000256" key="3">
    <source>
        <dbReference type="ARBA" id="ARBA00022806"/>
    </source>
</evidence>
<evidence type="ECO:0000313" key="5">
    <source>
        <dbReference type="EMBL" id="KFM64701.1"/>
    </source>
</evidence>
<dbReference type="GO" id="GO:0016787">
    <property type="term" value="F:hydrolase activity"/>
    <property type="evidence" value="ECO:0007669"/>
    <property type="project" value="UniProtKB-KW"/>
</dbReference>
<protein>
    <submittedName>
        <fullName evidence="5">Fanconi anemia group M protein</fullName>
    </submittedName>
</protein>
<accession>A0A087THW2</accession>
<evidence type="ECO:0000313" key="6">
    <source>
        <dbReference type="Proteomes" id="UP000054359"/>
    </source>
</evidence>
<keyword evidence="2" id="KW-0378">Hydrolase</keyword>
<evidence type="ECO:0000256" key="4">
    <source>
        <dbReference type="ARBA" id="ARBA00022840"/>
    </source>
</evidence>
<dbReference type="GO" id="GO:0009378">
    <property type="term" value="F:four-way junction helicase activity"/>
    <property type="evidence" value="ECO:0007669"/>
    <property type="project" value="TreeGrafter"/>
</dbReference>
<keyword evidence="4" id="KW-0067">ATP-binding</keyword>
<dbReference type="AlphaFoldDB" id="A0A087THW2"/>
<evidence type="ECO:0000256" key="1">
    <source>
        <dbReference type="ARBA" id="ARBA00022741"/>
    </source>
</evidence>
<gene>
    <name evidence="5" type="ORF">X975_11576</name>
</gene>
<dbReference type="PANTHER" id="PTHR14025">
    <property type="entry name" value="FANCONI ANEMIA GROUP M FANCM FAMILY MEMBER"/>
    <property type="match status" value="1"/>
</dbReference>
<dbReference type="GO" id="GO:0005524">
    <property type="term" value="F:ATP binding"/>
    <property type="evidence" value="ECO:0007669"/>
    <property type="project" value="UniProtKB-KW"/>
</dbReference>
<keyword evidence="3" id="KW-0347">Helicase</keyword>
<organism evidence="5 6">
    <name type="scientific">Stegodyphus mimosarum</name>
    <name type="common">African social velvet spider</name>
    <dbReference type="NCBI Taxonomy" id="407821"/>
    <lineage>
        <taxon>Eukaryota</taxon>
        <taxon>Metazoa</taxon>
        <taxon>Ecdysozoa</taxon>
        <taxon>Arthropoda</taxon>
        <taxon>Chelicerata</taxon>
        <taxon>Arachnida</taxon>
        <taxon>Araneae</taxon>
        <taxon>Araneomorphae</taxon>
        <taxon>Entelegynae</taxon>
        <taxon>Eresoidea</taxon>
        <taxon>Eresidae</taxon>
        <taxon>Stegodyphus</taxon>
    </lineage>
</organism>
<dbReference type="STRING" id="407821.A0A087THW2"/>
<reference evidence="5 6" key="1">
    <citation type="submission" date="2013-11" db="EMBL/GenBank/DDBJ databases">
        <title>Genome sequencing of Stegodyphus mimosarum.</title>
        <authorList>
            <person name="Bechsgaard J."/>
        </authorList>
    </citation>
    <scope>NUCLEOTIDE SEQUENCE [LARGE SCALE GENOMIC DNA]</scope>
</reference>
<keyword evidence="6" id="KW-1185">Reference proteome</keyword>
<evidence type="ECO:0000256" key="2">
    <source>
        <dbReference type="ARBA" id="ARBA00022801"/>
    </source>
</evidence>
<dbReference type="GO" id="GO:0000400">
    <property type="term" value="F:four-way junction DNA binding"/>
    <property type="evidence" value="ECO:0007669"/>
    <property type="project" value="TreeGrafter"/>
</dbReference>
<dbReference type="Proteomes" id="UP000054359">
    <property type="component" value="Unassembled WGS sequence"/>
</dbReference>
<dbReference type="OrthoDB" id="10511401at2759"/>
<dbReference type="GO" id="GO:0036297">
    <property type="term" value="P:interstrand cross-link repair"/>
    <property type="evidence" value="ECO:0007669"/>
    <property type="project" value="TreeGrafter"/>
</dbReference>
<dbReference type="PANTHER" id="PTHR14025:SF20">
    <property type="entry name" value="FANCONI ANEMIA GROUP M PROTEIN"/>
    <property type="match status" value="1"/>
</dbReference>
<sequence>MGRTGRLRKGRIIILIGEGKEEQMYNSCEYKKKSVNRAITKGFSFAQFYQKSPSLIPPGIIPTCVM</sequence>
<dbReference type="EMBL" id="KK115301">
    <property type="protein sequence ID" value="KFM64701.1"/>
    <property type="molecule type" value="Genomic_DNA"/>
</dbReference>
<dbReference type="GO" id="GO:0043138">
    <property type="term" value="F:3'-5' DNA helicase activity"/>
    <property type="evidence" value="ECO:0007669"/>
    <property type="project" value="TreeGrafter"/>
</dbReference>
<proteinExistence type="predicted"/>
<keyword evidence="1" id="KW-0547">Nucleotide-binding</keyword>
<dbReference type="GO" id="GO:0045003">
    <property type="term" value="P:double-strand break repair via synthesis-dependent strand annealing"/>
    <property type="evidence" value="ECO:0007669"/>
    <property type="project" value="TreeGrafter"/>
</dbReference>